<proteinExistence type="predicted"/>
<dbReference type="Pfam" id="PF07734">
    <property type="entry name" value="FBA_1"/>
    <property type="match status" value="1"/>
</dbReference>
<dbReference type="CDD" id="cd22157">
    <property type="entry name" value="F-box_AtFBW1-like"/>
    <property type="match status" value="1"/>
</dbReference>
<dbReference type="Pfam" id="PF00646">
    <property type="entry name" value="F-box"/>
    <property type="match status" value="1"/>
</dbReference>
<dbReference type="AlphaFoldDB" id="A0A251T727"/>
<dbReference type="Gene3D" id="1.20.1280.50">
    <property type="match status" value="1"/>
</dbReference>
<gene>
    <name evidence="3" type="ORF">HannXRQ_Chr11g0322301</name>
    <name evidence="2" type="ORF">HanXRQr2_Chr14g0660991</name>
</gene>
<evidence type="ECO:0000313" key="2">
    <source>
        <dbReference type="EMBL" id="KAF5770580.1"/>
    </source>
</evidence>
<protein>
    <submittedName>
        <fullName evidence="2 3">F-box domain-containing protein</fullName>
    </submittedName>
</protein>
<accession>A0A251T727</accession>
<dbReference type="EMBL" id="MNCJ02000329">
    <property type="protein sequence ID" value="KAF5770580.1"/>
    <property type="molecule type" value="Genomic_DNA"/>
</dbReference>
<evidence type="ECO:0000313" key="4">
    <source>
        <dbReference type="Proteomes" id="UP000215914"/>
    </source>
</evidence>
<reference evidence="2" key="3">
    <citation type="submission" date="2020-06" db="EMBL/GenBank/DDBJ databases">
        <title>Helianthus annuus Genome sequencing and assembly Release 2.</title>
        <authorList>
            <person name="Gouzy J."/>
            <person name="Langlade N."/>
            <person name="Munos S."/>
        </authorList>
    </citation>
    <scope>NUCLEOTIDE SEQUENCE</scope>
    <source>
        <tissue evidence="2">Leaves</tissue>
    </source>
</reference>
<organism evidence="3 4">
    <name type="scientific">Helianthus annuus</name>
    <name type="common">Common sunflower</name>
    <dbReference type="NCBI Taxonomy" id="4232"/>
    <lineage>
        <taxon>Eukaryota</taxon>
        <taxon>Viridiplantae</taxon>
        <taxon>Streptophyta</taxon>
        <taxon>Embryophyta</taxon>
        <taxon>Tracheophyta</taxon>
        <taxon>Spermatophyta</taxon>
        <taxon>Magnoliopsida</taxon>
        <taxon>eudicotyledons</taxon>
        <taxon>Gunneridae</taxon>
        <taxon>Pentapetalae</taxon>
        <taxon>asterids</taxon>
        <taxon>campanulids</taxon>
        <taxon>Asterales</taxon>
        <taxon>Asteraceae</taxon>
        <taxon>Asteroideae</taxon>
        <taxon>Heliantheae alliance</taxon>
        <taxon>Heliantheae</taxon>
        <taxon>Helianthus</taxon>
    </lineage>
</organism>
<sequence length="380" mass="43659">MANVHIGDDVLRNILARLPGKPLLRFRCASKHWNRVISDLYFMKSRSRRMVLFPLLKPFVAIDENVPAEDKTHSMVRIPYSSSEHLPELVSELTIVGTFSGIVLLAVWRPPAIPCPFRFLMCDLILYNPLTRASKVVAVMKQHSFIDHFLSYVFGFGHGETPHDLKIVRFAYMCRTSCYRWNVFDLKTSSWSTPQFTEPDFYFWGDAGVFLNGFLYWVTLRQRRFNILALNVKEMGFSMIKLFHGVDPEMLLLGSIGGCLCTINKSTTGFDVWLMKEQCDENSWTKAHSFKFGLEGNRFYPICVLGNGKILMTCSSIQFVIYDTSKDSYKTLNALETLDHIDRLSKIFNSRSVGGSSQFKVVRSIEYVESWVSPSEMCYI</sequence>
<reference evidence="3" key="2">
    <citation type="submission" date="2017-02" db="EMBL/GenBank/DDBJ databases">
        <title>Sunflower complete genome.</title>
        <authorList>
            <person name="Langlade N."/>
            <person name="Munos S."/>
        </authorList>
    </citation>
    <scope>NUCLEOTIDE SEQUENCE [LARGE SCALE GENOMIC DNA]</scope>
    <source>
        <tissue evidence="3">Leaves</tissue>
    </source>
</reference>
<dbReference type="Proteomes" id="UP000215914">
    <property type="component" value="Chromosome 11"/>
</dbReference>
<reference evidence="2 4" key="1">
    <citation type="journal article" date="2017" name="Nature">
        <title>The sunflower genome provides insights into oil metabolism, flowering and Asterid evolution.</title>
        <authorList>
            <person name="Badouin H."/>
            <person name="Gouzy J."/>
            <person name="Grassa C.J."/>
            <person name="Murat F."/>
            <person name="Staton S.E."/>
            <person name="Cottret L."/>
            <person name="Lelandais-Briere C."/>
            <person name="Owens G.L."/>
            <person name="Carrere S."/>
            <person name="Mayjonade B."/>
            <person name="Legrand L."/>
            <person name="Gill N."/>
            <person name="Kane N.C."/>
            <person name="Bowers J.E."/>
            <person name="Hubner S."/>
            <person name="Bellec A."/>
            <person name="Berard A."/>
            <person name="Berges H."/>
            <person name="Blanchet N."/>
            <person name="Boniface M.C."/>
            <person name="Brunel D."/>
            <person name="Catrice O."/>
            <person name="Chaidir N."/>
            <person name="Claudel C."/>
            <person name="Donnadieu C."/>
            <person name="Faraut T."/>
            <person name="Fievet G."/>
            <person name="Helmstetter N."/>
            <person name="King M."/>
            <person name="Knapp S.J."/>
            <person name="Lai Z."/>
            <person name="Le Paslier M.C."/>
            <person name="Lippi Y."/>
            <person name="Lorenzon L."/>
            <person name="Mandel J.R."/>
            <person name="Marage G."/>
            <person name="Marchand G."/>
            <person name="Marquand E."/>
            <person name="Bret-Mestries E."/>
            <person name="Morien E."/>
            <person name="Nambeesan S."/>
            <person name="Nguyen T."/>
            <person name="Pegot-Espagnet P."/>
            <person name="Pouilly N."/>
            <person name="Raftis F."/>
            <person name="Sallet E."/>
            <person name="Schiex T."/>
            <person name="Thomas J."/>
            <person name="Vandecasteele C."/>
            <person name="Vares D."/>
            <person name="Vear F."/>
            <person name="Vautrin S."/>
            <person name="Crespi M."/>
            <person name="Mangin B."/>
            <person name="Burke J.M."/>
            <person name="Salse J."/>
            <person name="Munos S."/>
            <person name="Vincourt P."/>
            <person name="Rieseberg L.H."/>
            <person name="Langlade N.B."/>
        </authorList>
    </citation>
    <scope>NUCLEOTIDE SEQUENCE [LARGE SCALE GENOMIC DNA]</scope>
    <source>
        <strain evidence="4">cv. SF193</strain>
        <tissue evidence="2">Leaves</tissue>
    </source>
</reference>
<dbReference type="EMBL" id="CM007900">
    <property type="protein sequence ID" value="OTG06714.1"/>
    <property type="molecule type" value="Genomic_DNA"/>
</dbReference>
<dbReference type="SMART" id="SM00256">
    <property type="entry name" value="FBOX"/>
    <property type="match status" value="1"/>
</dbReference>
<dbReference type="InterPro" id="IPR036047">
    <property type="entry name" value="F-box-like_dom_sf"/>
</dbReference>
<name>A0A251T727_HELAN</name>
<dbReference type="FunCoup" id="A0A251T727">
    <property type="interactions" value="116"/>
</dbReference>
<dbReference type="SUPFAM" id="SSF81383">
    <property type="entry name" value="F-box domain"/>
    <property type="match status" value="1"/>
</dbReference>
<feature type="domain" description="F-box" evidence="1">
    <location>
        <begin position="6"/>
        <end position="46"/>
    </location>
</feature>
<dbReference type="InterPro" id="IPR006527">
    <property type="entry name" value="F-box-assoc_dom_typ1"/>
</dbReference>
<dbReference type="PANTHER" id="PTHR31672">
    <property type="entry name" value="BNACNNG10540D PROTEIN"/>
    <property type="match status" value="1"/>
</dbReference>
<dbReference type="InterPro" id="IPR001810">
    <property type="entry name" value="F-box_dom"/>
</dbReference>
<dbReference type="PANTHER" id="PTHR31672:SF13">
    <property type="entry name" value="F-BOX PROTEIN CPR30-LIKE"/>
    <property type="match status" value="1"/>
</dbReference>
<dbReference type="InParanoid" id="A0A251T727"/>
<dbReference type="InterPro" id="IPR017451">
    <property type="entry name" value="F-box-assoc_interact_dom"/>
</dbReference>
<dbReference type="NCBIfam" id="TIGR01640">
    <property type="entry name" value="F_box_assoc_1"/>
    <property type="match status" value="1"/>
</dbReference>
<dbReference type="InterPro" id="IPR050796">
    <property type="entry name" value="SCF_F-box_component"/>
</dbReference>
<evidence type="ECO:0000313" key="3">
    <source>
        <dbReference type="EMBL" id="OTG06714.1"/>
    </source>
</evidence>
<evidence type="ECO:0000259" key="1">
    <source>
        <dbReference type="SMART" id="SM00256"/>
    </source>
</evidence>
<dbReference type="Gramene" id="mRNA:HanXRQr2_Chr14g0660991">
    <property type="protein sequence ID" value="CDS:HanXRQr2_Chr14g0660991.1"/>
    <property type="gene ID" value="HanXRQr2_Chr14g0660991"/>
</dbReference>
<keyword evidence="4" id="KW-1185">Reference proteome</keyword>